<dbReference type="PROSITE" id="PS51257">
    <property type="entry name" value="PROKAR_LIPOPROTEIN"/>
    <property type="match status" value="1"/>
</dbReference>
<dbReference type="Proteomes" id="UP001164459">
    <property type="component" value="Chromosome"/>
</dbReference>
<feature type="compositionally biased region" description="Low complexity" evidence="2">
    <location>
        <begin position="24"/>
        <end position="70"/>
    </location>
</feature>
<evidence type="ECO:0000256" key="2">
    <source>
        <dbReference type="SAM" id="MobiDB-lite"/>
    </source>
</evidence>
<keyword evidence="4" id="KW-1185">Reference proteome</keyword>
<accession>A0ABY7H1P9</accession>
<dbReference type="InterPro" id="IPR028994">
    <property type="entry name" value="Integrin_alpha_N"/>
</dbReference>
<keyword evidence="1" id="KW-0732">Signal</keyword>
<organism evidence="3 4">
    <name type="scientific">Nannocystis punicea</name>
    <dbReference type="NCBI Taxonomy" id="2995304"/>
    <lineage>
        <taxon>Bacteria</taxon>
        <taxon>Pseudomonadati</taxon>
        <taxon>Myxococcota</taxon>
        <taxon>Polyangia</taxon>
        <taxon>Nannocystales</taxon>
        <taxon>Nannocystaceae</taxon>
        <taxon>Nannocystis</taxon>
    </lineage>
</organism>
<name>A0ABY7H1P9_9BACT</name>
<dbReference type="EMBL" id="CP114040">
    <property type="protein sequence ID" value="WAS93165.1"/>
    <property type="molecule type" value="Genomic_DNA"/>
</dbReference>
<dbReference type="Pfam" id="PF13517">
    <property type="entry name" value="FG-GAP_3"/>
    <property type="match status" value="1"/>
</dbReference>
<evidence type="ECO:0000313" key="4">
    <source>
        <dbReference type="Proteomes" id="UP001164459"/>
    </source>
</evidence>
<feature type="region of interest" description="Disordered" evidence="2">
    <location>
        <begin position="20"/>
        <end position="70"/>
    </location>
</feature>
<dbReference type="SUPFAM" id="SSF69318">
    <property type="entry name" value="Integrin alpha N-terminal domain"/>
    <property type="match status" value="2"/>
</dbReference>
<dbReference type="PANTHER" id="PTHR46580">
    <property type="entry name" value="SENSOR KINASE-RELATED"/>
    <property type="match status" value="1"/>
</dbReference>
<dbReference type="RefSeq" id="WP_269035491.1">
    <property type="nucleotide sequence ID" value="NZ_CP114040.1"/>
</dbReference>
<sequence>MLRLIPVVAIGLWFTSCGPDAPQTSASESSGGPSGEGSTATAGEPTSTSSAESSSATGQSSTASSDSADPGYDTDSHPWCNCRLGAARACDVCGKTGVQICDWYDADACDYGPCQLDYEDDACPVGQQCVGEYCEWLSPLPSCERPALTTSELSLAGPPSAVALADFDGDGVLDLLAALPIDAVVELRPGDGAGGFGPGETFPTGMSAAVSRVAVADLNADGQPDVVLTAPAEIGELSLVVNQGGVFAPPLVSTLGQQTQQLFVGDFDGDGHADVLARSLPDEGNLALRPGDGMGGVGPELALDDRGEAVFAIGVGAVAGGARVDIVSTAIEPPGAKILELAGDALTTVATAVGGGELRYQAVSVGDVDGEGADDVVCYREGSGAQVVRAWLQLVATEELALPWRAELGPLADVDGDGRGELLVATVGPPGVAAVDFDAQCVQDYAIAGQTTEARLASGDIDGDGKADVIAVASGSATATILRTGP</sequence>
<gene>
    <name evidence="3" type="ORF">O0S08_43940</name>
</gene>
<protein>
    <submittedName>
        <fullName evidence="3">VCBS repeat-containing protein</fullName>
    </submittedName>
</protein>
<dbReference type="InterPro" id="IPR013517">
    <property type="entry name" value="FG-GAP"/>
</dbReference>
<reference evidence="3" key="1">
    <citation type="submission" date="2022-11" db="EMBL/GenBank/DDBJ databases">
        <title>Minimal conservation of predation-associated metabolite biosynthetic gene clusters underscores biosynthetic potential of Myxococcota including descriptions for ten novel species: Archangium lansinium sp. nov., Myxococcus landrumus sp. nov., Nannocystis bai.</title>
        <authorList>
            <person name="Ahearne A."/>
            <person name="Stevens C."/>
            <person name="Dowd S."/>
        </authorList>
    </citation>
    <scope>NUCLEOTIDE SEQUENCE</scope>
    <source>
        <strain evidence="3">Fl3</strain>
    </source>
</reference>
<dbReference type="Gene3D" id="2.130.10.130">
    <property type="entry name" value="Integrin alpha, N-terminal"/>
    <property type="match status" value="1"/>
</dbReference>
<evidence type="ECO:0000256" key="1">
    <source>
        <dbReference type="ARBA" id="ARBA00022729"/>
    </source>
</evidence>
<proteinExistence type="predicted"/>
<evidence type="ECO:0000313" key="3">
    <source>
        <dbReference type="EMBL" id="WAS93165.1"/>
    </source>
</evidence>